<evidence type="ECO:0000256" key="4">
    <source>
        <dbReference type="ARBA" id="ARBA00022741"/>
    </source>
</evidence>
<protein>
    <submittedName>
        <fullName evidence="11">ATP-binding cassette, subfamily B</fullName>
    </submittedName>
</protein>
<dbReference type="PROSITE" id="PS50929">
    <property type="entry name" value="ABC_TM1F"/>
    <property type="match status" value="1"/>
</dbReference>
<evidence type="ECO:0000256" key="7">
    <source>
        <dbReference type="ARBA" id="ARBA00023136"/>
    </source>
</evidence>
<keyword evidence="3 8" id="KW-0812">Transmembrane</keyword>
<feature type="transmembrane region" description="Helical" evidence="8">
    <location>
        <begin position="72"/>
        <end position="92"/>
    </location>
</feature>
<dbReference type="Pfam" id="PF00005">
    <property type="entry name" value="ABC_tran"/>
    <property type="match status" value="1"/>
</dbReference>
<keyword evidence="5 11" id="KW-0067">ATP-binding</keyword>
<evidence type="ECO:0000313" key="11">
    <source>
        <dbReference type="EMBL" id="SFU16576.1"/>
    </source>
</evidence>
<dbReference type="Proteomes" id="UP000182466">
    <property type="component" value="Unassembled WGS sequence"/>
</dbReference>
<dbReference type="eggNOG" id="COG5265">
    <property type="taxonomic scope" value="Bacteria"/>
</dbReference>
<proteinExistence type="predicted"/>
<dbReference type="Gene3D" id="3.40.50.300">
    <property type="entry name" value="P-loop containing nucleotide triphosphate hydrolases"/>
    <property type="match status" value="1"/>
</dbReference>
<dbReference type="CDD" id="cd18582">
    <property type="entry name" value="ABC_6TM_ATM1_ABCB7"/>
    <property type="match status" value="1"/>
</dbReference>
<accession>A0A1I7DY85</accession>
<dbReference type="PROSITE" id="PS00211">
    <property type="entry name" value="ABC_TRANSPORTER_1"/>
    <property type="match status" value="1"/>
</dbReference>
<dbReference type="GO" id="GO:0005886">
    <property type="term" value="C:plasma membrane"/>
    <property type="evidence" value="ECO:0007669"/>
    <property type="project" value="UniProtKB-SubCell"/>
</dbReference>
<dbReference type="SMART" id="SM00382">
    <property type="entry name" value="AAA"/>
    <property type="match status" value="1"/>
</dbReference>
<dbReference type="AlphaFoldDB" id="A0A1I7DY85"/>
<dbReference type="FunFam" id="3.40.50.300:FF:000186">
    <property type="entry name" value="ATP-binding cassette sub-family B member 7, mitochondrial"/>
    <property type="match status" value="1"/>
</dbReference>
<comment type="subcellular location">
    <subcellularLocation>
        <location evidence="1">Cell membrane</location>
        <topology evidence="1">Multi-pass membrane protein</topology>
    </subcellularLocation>
</comment>
<name>A0A1I7DY85_9RHOB</name>
<evidence type="ECO:0000256" key="5">
    <source>
        <dbReference type="ARBA" id="ARBA00022840"/>
    </source>
</evidence>
<dbReference type="InterPro" id="IPR027417">
    <property type="entry name" value="P-loop_NTPase"/>
</dbReference>
<dbReference type="EMBL" id="FPAW01000037">
    <property type="protein sequence ID" value="SFU16576.1"/>
    <property type="molecule type" value="Genomic_DNA"/>
</dbReference>
<dbReference type="SUPFAM" id="SSF90123">
    <property type="entry name" value="ABC transporter transmembrane region"/>
    <property type="match status" value="1"/>
</dbReference>
<evidence type="ECO:0000259" key="10">
    <source>
        <dbReference type="PROSITE" id="PS50929"/>
    </source>
</evidence>
<feature type="transmembrane region" description="Helical" evidence="8">
    <location>
        <begin position="181"/>
        <end position="202"/>
    </location>
</feature>
<evidence type="ECO:0000313" key="12">
    <source>
        <dbReference type="Proteomes" id="UP000182466"/>
    </source>
</evidence>
<dbReference type="InterPro" id="IPR017871">
    <property type="entry name" value="ABC_transporter-like_CS"/>
</dbReference>
<keyword evidence="6 8" id="KW-1133">Transmembrane helix</keyword>
<dbReference type="OrthoDB" id="9808328at2"/>
<dbReference type="InterPro" id="IPR036640">
    <property type="entry name" value="ABC1_TM_sf"/>
</dbReference>
<feature type="transmembrane region" description="Helical" evidence="8">
    <location>
        <begin position="152"/>
        <end position="175"/>
    </location>
</feature>
<evidence type="ECO:0000256" key="8">
    <source>
        <dbReference type="SAM" id="Phobius"/>
    </source>
</evidence>
<keyword evidence="12" id="KW-1185">Reference proteome</keyword>
<sequence>MTATETASTAEDRRSGLRTIRRVAPYLWPDDKPWVKRRVLWAMAMLVLAKLIAVGTPILYKGAVDGLAKDAVPMLALGAVGLTVAYGVARLMTVGFQQLRDAVFAPVGQRALRQLALETFAHIHRLSMRYHIGRKTGGLSRIIERGVKGVDFLLRFMLFSIGPLILELALVGIILTVMFDIWYLVIVAITIALYVWFTFAVTEWRVKLRREMNDQDTDANQKAIDSLLNYETVKYFGAESREAARYDAAMKGYETAALKTSYSLAFLNFGQSFLITCGLVGVMVLAALGVQDGTLTVGDFVMVNAYMIQITVPLNFLGTVYREIRQALVDMGEMFDLLEQPAEVTDRPGAPDLAVNGGTLILDNLRFGYEPAREILKGVNLTVPAGKSVAIVGATGSGKSTIGRLLFRFYDVTGGALKIDGQDIRDVTQDSLHAAIGVVPQDTVLFNDTILYNIAYGRDGATQQQIEQAARDAQIHDFIVSLPDGYDTTVGERGLKLSGGEKQRVGIARTLLKDPPILLLDEATSALDSDTEREIQGALARASEGRTVITIAHRLSTIADADQIVVLHEGEIVERGTHDALLAQNGRYANLWNRQQADQEAA</sequence>
<dbReference type="RefSeq" id="WP_027261968.1">
    <property type="nucleotide sequence ID" value="NZ_FPAW01000037.1"/>
</dbReference>
<dbReference type="GO" id="GO:0006879">
    <property type="term" value="P:intracellular iron ion homeostasis"/>
    <property type="evidence" value="ECO:0007669"/>
    <property type="project" value="TreeGrafter"/>
</dbReference>
<dbReference type="InterPro" id="IPR011527">
    <property type="entry name" value="ABC1_TM_dom"/>
</dbReference>
<evidence type="ECO:0000256" key="2">
    <source>
        <dbReference type="ARBA" id="ARBA00022448"/>
    </source>
</evidence>
<dbReference type="SUPFAM" id="SSF52540">
    <property type="entry name" value="P-loop containing nucleoside triphosphate hydrolases"/>
    <property type="match status" value="1"/>
</dbReference>
<feature type="transmembrane region" description="Helical" evidence="8">
    <location>
        <begin position="39"/>
        <end position="60"/>
    </location>
</feature>
<dbReference type="PANTHER" id="PTHR24221">
    <property type="entry name" value="ATP-BINDING CASSETTE SUB-FAMILY B"/>
    <property type="match status" value="1"/>
</dbReference>
<evidence type="ECO:0000256" key="6">
    <source>
        <dbReference type="ARBA" id="ARBA00022989"/>
    </source>
</evidence>
<dbReference type="InterPro" id="IPR003439">
    <property type="entry name" value="ABC_transporter-like_ATP-bd"/>
</dbReference>
<keyword evidence="7 8" id="KW-0472">Membrane</keyword>
<dbReference type="Pfam" id="PF00664">
    <property type="entry name" value="ABC_membrane"/>
    <property type="match status" value="1"/>
</dbReference>
<dbReference type="PANTHER" id="PTHR24221:SF402">
    <property type="entry name" value="IRON-SULFUR CLUSTERS TRANSPORTER ABCB7, MITOCHONDRIAL"/>
    <property type="match status" value="1"/>
</dbReference>
<feature type="domain" description="ABC transmembrane type-1" evidence="10">
    <location>
        <begin position="40"/>
        <end position="326"/>
    </location>
</feature>
<dbReference type="GO" id="GO:0005524">
    <property type="term" value="F:ATP binding"/>
    <property type="evidence" value="ECO:0007669"/>
    <property type="project" value="UniProtKB-KW"/>
</dbReference>
<dbReference type="InterPro" id="IPR003593">
    <property type="entry name" value="AAA+_ATPase"/>
</dbReference>
<feature type="transmembrane region" description="Helical" evidence="8">
    <location>
        <begin position="266"/>
        <end position="288"/>
    </location>
</feature>
<reference evidence="11 12" key="1">
    <citation type="submission" date="2016-10" db="EMBL/GenBank/DDBJ databases">
        <authorList>
            <person name="de Groot N.N."/>
        </authorList>
    </citation>
    <scope>NUCLEOTIDE SEQUENCE [LARGE SCALE GENOMIC DNA]</scope>
    <source>
        <strain evidence="11 12">CGMCC 1.10959</strain>
    </source>
</reference>
<keyword evidence="4" id="KW-0547">Nucleotide-binding</keyword>
<evidence type="ECO:0000256" key="3">
    <source>
        <dbReference type="ARBA" id="ARBA00022692"/>
    </source>
</evidence>
<feature type="transmembrane region" description="Helical" evidence="8">
    <location>
        <begin position="300"/>
        <end position="321"/>
    </location>
</feature>
<evidence type="ECO:0000256" key="1">
    <source>
        <dbReference type="ARBA" id="ARBA00004651"/>
    </source>
</evidence>
<dbReference type="GO" id="GO:0016887">
    <property type="term" value="F:ATP hydrolysis activity"/>
    <property type="evidence" value="ECO:0007669"/>
    <property type="project" value="InterPro"/>
</dbReference>
<gene>
    <name evidence="11" type="ORF">SAMN05216236_13729</name>
</gene>
<dbReference type="STRING" id="999627.SAMN05216236_13729"/>
<feature type="domain" description="ABC transporter" evidence="9">
    <location>
        <begin position="360"/>
        <end position="594"/>
    </location>
</feature>
<dbReference type="PROSITE" id="PS50893">
    <property type="entry name" value="ABC_TRANSPORTER_2"/>
    <property type="match status" value="1"/>
</dbReference>
<keyword evidence="2" id="KW-0813">Transport</keyword>
<organism evidence="11 12">
    <name type="scientific">Sedimentitalea nanhaiensis</name>
    <dbReference type="NCBI Taxonomy" id="999627"/>
    <lineage>
        <taxon>Bacteria</taxon>
        <taxon>Pseudomonadati</taxon>
        <taxon>Pseudomonadota</taxon>
        <taxon>Alphaproteobacteria</taxon>
        <taxon>Rhodobacterales</taxon>
        <taxon>Paracoccaceae</taxon>
        <taxon>Sedimentitalea</taxon>
    </lineage>
</organism>
<dbReference type="Gene3D" id="1.20.1560.10">
    <property type="entry name" value="ABC transporter type 1, transmembrane domain"/>
    <property type="match status" value="1"/>
</dbReference>
<dbReference type="CDD" id="cd03253">
    <property type="entry name" value="ABCC_ATM1_transporter"/>
    <property type="match status" value="1"/>
</dbReference>
<evidence type="ECO:0000259" key="9">
    <source>
        <dbReference type="PROSITE" id="PS50893"/>
    </source>
</evidence>
<dbReference type="InterPro" id="IPR039421">
    <property type="entry name" value="Type_1_exporter"/>
</dbReference>
<dbReference type="GO" id="GO:0140359">
    <property type="term" value="F:ABC-type transporter activity"/>
    <property type="evidence" value="ECO:0007669"/>
    <property type="project" value="InterPro"/>
</dbReference>